<proteinExistence type="predicted"/>
<evidence type="ECO:0000313" key="4">
    <source>
        <dbReference type="Proteomes" id="UP000050535"/>
    </source>
</evidence>
<organism evidence="3 4">
    <name type="scientific">Halolamina pelagica</name>
    <dbReference type="NCBI Taxonomy" id="699431"/>
    <lineage>
        <taxon>Archaea</taxon>
        <taxon>Methanobacteriati</taxon>
        <taxon>Methanobacteriota</taxon>
        <taxon>Stenosarchaea group</taxon>
        <taxon>Halobacteria</taxon>
        <taxon>Halobacteriales</taxon>
        <taxon>Haloferacaceae</taxon>
    </lineage>
</organism>
<sequence>MDQPPLAEFDPSDRVRKRAQYEAFAFSLQAGDVRVRNESHLDPADHEYRVSVVDGLPVSCTCPADERDDDPCKHRVAVAIRPKILEIAMAMQAISDCGR</sequence>
<dbReference type="AlphaFoldDB" id="A0A0P7G832"/>
<gene>
    <name evidence="3" type="ORF">SY89_00126</name>
</gene>
<dbReference type="PROSITE" id="PS50966">
    <property type="entry name" value="ZF_SWIM"/>
    <property type="match status" value="1"/>
</dbReference>
<accession>A0A0P7G832</accession>
<keyword evidence="1" id="KW-0863">Zinc-finger</keyword>
<evidence type="ECO:0000259" key="2">
    <source>
        <dbReference type="PROSITE" id="PS50966"/>
    </source>
</evidence>
<feature type="domain" description="SWIM-type" evidence="2">
    <location>
        <begin position="48"/>
        <end position="83"/>
    </location>
</feature>
<name>A0A0P7G832_9EURY</name>
<dbReference type="InterPro" id="IPR007527">
    <property type="entry name" value="Znf_SWIM"/>
</dbReference>
<dbReference type="GO" id="GO:0008270">
    <property type="term" value="F:zinc ion binding"/>
    <property type="evidence" value="ECO:0007669"/>
    <property type="project" value="UniProtKB-KW"/>
</dbReference>
<keyword evidence="4" id="KW-1185">Reference proteome</keyword>
<keyword evidence="1" id="KW-0862">Zinc</keyword>
<dbReference type="EMBL" id="LGUC01000001">
    <property type="protein sequence ID" value="KPN29413.1"/>
    <property type="molecule type" value="Genomic_DNA"/>
</dbReference>
<dbReference type="STRING" id="699431.SY89_00126"/>
<dbReference type="OrthoDB" id="189856at2157"/>
<dbReference type="Proteomes" id="UP000050535">
    <property type="component" value="Unassembled WGS sequence"/>
</dbReference>
<evidence type="ECO:0000256" key="1">
    <source>
        <dbReference type="PROSITE-ProRule" id="PRU00325"/>
    </source>
</evidence>
<keyword evidence="1" id="KW-0479">Metal-binding</keyword>
<comment type="caution">
    <text evidence="3">The sequence shown here is derived from an EMBL/GenBank/DDBJ whole genome shotgun (WGS) entry which is preliminary data.</text>
</comment>
<dbReference type="Pfam" id="PF04434">
    <property type="entry name" value="SWIM"/>
    <property type="match status" value="1"/>
</dbReference>
<reference evidence="4" key="1">
    <citation type="submission" date="2013-11" db="EMBL/GenBank/DDBJ databases">
        <authorList>
            <person name="Hoang H.T."/>
            <person name="Killian M.L."/>
            <person name="Madson D.M."/>
            <person name="Arruda P.H.E."/>
            <person name="Sun D."/>
            <person name="Schwartz K.J."/>
            <person name="Yoon K."/>
        </authorList>
    </citation>
    <scope>NUCLEOTIDE SEQUENCE [LARGE SCALE GENOMIC DNA]</scope>
    <source>
        <strain evidence="4">CDK2</strain>
    </source>
</reference>
<protein>
    <submittedName>
        <fullName evidence="3">SWIM zinc finger protein</fullName>
    </submittedName>
</protein>
<evidence type="ECO:0000313" key="3">
    <source>
        <dbReference type="EMBL" id="KPN29413.1"/>
    </source>
</evidence>